<dbReference type="Pfam" id="PF05036">
    <property type="entry name" value="SPOR"/>
    <property type="match status" value="1"/>
</dbReference>
<evidence type="ECO:0000256" key="2">
    <source>
        <dbReference type="SAM" id="Phobius"/>
    </source>
</evidence>
<keyword evidence="2" id="KW-0472">Membrane</keyword>
<feature type="region of interest" description="Disordered" evidence="1">
    <location>
        <begin position="256"/>
        <end position="276"/>
    </location>
</feature>
<keyword evidence="2" id="KW-1133">Transmembrane helix</keyword>
<dbReference type="Gene3D" id="3.30.70.1070">
    <property type="entry name" value="Sporulation related repeat"/>
    <property type="match status" value="1"/>
</dbReference>
<feature type="transmembrane region" description="Helical" evidence="2">
    <location>
        <begin position="197"/>
        <end position="220"/>
    </location>
</feature>
<feature type="compositionally biased region" description="Basic and acidic residues" evidence="1">
    <location>
        <begin position="9"/>
        <end position="32"/>
    </location>
</feature>
<feature type="compositionally biased region" description="Polar residues" evidence="1">
    <location>
        <begin position="77"/>
        <end position="92"/>
    </location>
</feature>
<evidence type="ECO:0000256" key="1">
    <source>
        <dbReference type="SAM" id="MobiDB-lite"/>
    </source>
</evidence>
<dbReference type="PROSITE" id="PS51724">
    <property type="entry name" value="SPOR"/>
    <property type="match status" value="1"/>
</dbReference>
<dbReference type="InterPro" id="IPR036680">
    <property type="entry name" value="SPOR-like_sf"/>
</dbReference>
<feature type="domain" description="SPOR" evidence="3">
    <location>
        <begin position="283"/>
        <end position="358"/>
    </location>
</feature>
<keyword evidence="5" id="KW-1185">Reference proteome</keyword>
<sequence>MNSKARITYRFDKQNGAREQREPDPDLQERPNKSNVVPIFQEELQFSSDKGTWNSPFQNDAHALEQLIRETDRQTVKGASQPSATPQDSRNTVKPAEPAHADPPQTVKPLEAKLSSWEDAYMASTPVYDAHDSLYHMPAAEEPFNGRPKTIQAHQPEIDLADLDEHERNPSVSQGNLSSFKTAANYRHGRNPSWYKVFASVTGAVVTGGLFGYFILALFAGGPPSTEDPGAGATVPTVEVGAGANAADNKDSQVAAVNSNGSNSTSGNQSGAAAGSSNIKVDIPESSYYMLQYGVFSNQEGLDAAVQELTAKGLAAASYADGEDYRVYVGMAADRNEALALGQTLTGMEVYIKQIDVPALSSIPYTGKPAEIEGFFKQTGELIRQMDESTLEKLNDASTGEASRWSELHQQWVKSASLVEKGVTDAQQKTALLKVIQQVNAASAAAGEYAKKPSDAHLWSMQNALMEAVFAQKAWFAAIDGL</sequence>
<proteinExistence type="predicted"/>
<keyword evidence="2" id="KW-0812">Transmembrane</keyword>
<name>A0ABS7C1R5_9BACL</name>
<evidence type="ECO:0000313" key="4">
    <source>
        <dbReference type="EMBL" id="MBW7454824.1"/>
    </source>
</evidence>
<evidence type="ECO:0000259" key="3">
    <source>
        <dbReference type="PROSITE" id="PS51724"/>
    </source>
</evidence>
<dbReference type="SUPFAM" id="SSF110997">
    <property type="entry name" value="Sporulation related repeat"/>
    <property type="match status" value="1"/>
</dbReference>
<dbReference type="Proteomes" id="UP001519887">
    <property type="component" value="Unassembled WGS sequence"/>
</dbReference>
<feature type="region of interest" description="Disordered" evidence="1">
    <location>
        <begin position="72"/>
        <end position="107"/>
    </location>
</feature>
<gene>
    <name evidence="4" type="ORF">K0U00_12345</name>
</gene>
<protein>
    <submittedName>
        <fullName evidence="4">SPOR domain-containing protein</fullName>
    </submittedName>
</protein>
<evidence type="ECO:0000313" key="5">
    <source>
        <dbReference type="Proteomes" id="UP001519887"/>
    </source>
</evidence>
<organism evidence="4 5">
    <name type="scientific">Paenibacillus sepulcri</name>
    <dbReference type="NCBI Taxonomy" id="359917"/>
    <lineage>
        <taxon>Bacteria</taxon>
        <taxon>Bacillati</taxon>
        <taxon>Bacillota</taxon>
        <taxon>Bacilli</taxon>
        <taxon>Bacillales</taxon>
        <taxon>Paenibacillaceae</taxon>
        <taxon>Paenibacillus</taxon>
    </lineage>
</organism>
<dbReference type="InterPro" id="IPR007730">
    <property type="entry name" value="SPOR-like_dom"/>
</dbReference>
<accession>A0ABS7C1R5</accession>
<dbReference type="EMBL" id="JAHZIK010000257">
    <property type="protein sequence ID" value="MBW7454824.1"/>
    <property type="molecule type" value="Genomic_DNA"/>
</dbReference>
<comment type="caution">
    <text evidence="4">The sequence shown here is derived from an EMBL/GenBank/DDBJ whole genome shotgun (WGS) entry which is preliminary data.</text>
</comment>
<feature type="region of interest" description="Disordered" evidence="1">
    <location>
        <begin position="1"/>
        <end position="36"/>
    </location>
</feature>
<reference evidence="4 5" key="1">
    <citation type="submission" date="2021-07" db="EMBL/GenBank/DDBJ databases">
        <title>Paenibacillus radiodurans sp. nov., isolated from the southeastern edge of Tengger Desert.</title>
        <authorList>
            <person name="Zhang G."/>
        </authorList>
    </citation>
    <scope>NUCLEOTIDE SEQUENCE [LARGE SCALE GENOMIC DNA]</scope>
    <source>
        <strain evidence="4 5">CCM 7311</strain>
    </source>
</reference>
<dbReference type="RefSeq" id="WP_210045645.1">
    <property type="nucleotide sequence ID" value="NZ_JBHLVU010000018.1"/>
</dbReference>